<dbReference type="EMBL" id="CP113797">
    <property type="protein sequence ID" value="WAL60378.1"/>
    <property type="molecule type" value="Genomic_DNA"/>
</dbReference>
<evidence type="ECO:0000256" key="3">
    <source>
        <dbReference type="ARBA" id="ARBA00012560"/>
    </source>
</evidence>
<evidence type="ECO:0000256" key="8">
    <source>
        <dbReference type="ARBA" id="ARBA00031423"/>
    </source>
</evidence>
<evidence type="ECO:0000256" key="4">
    <source>
        <dbReference type="ARBA" id="ARBA00020295"/>
    </source>
</evidence>
<keyword evidence="12" id="KW-1185">Reference proteome</keyword>
<accession>A0A9E9C8J5</accession>
<comment type="similarity">
    <text evidence="2 10">Belongs to the disproportionating enzyme family.</text>
</comment>
<evidence type="ECO:0000313" key="11">
    <source>
        <dbReference type="EMBL" id="WAL60378.1"/>
    </source>
</evidence>
<sequence length="500" mass="57145">MPFPRSSGVLLHPSSFPSQFGIGDLGPTAYQFIDFLRAAGQRLWQILPLGPTGYGDSPYQCFSANAGNPLLISPEQLRDIGLLTNDDLRQLPQLPLQVDYGWVIHSKEPLLRKACQQFRSQADASLQQAFADFCQMQADWLEDYALFRSLKDAHRGASWHQWEPPIAHHEPEAVEAWRSKLADEIFYHKFLQFEFSRQWTGLKAYANQNGVEVLGDLPIYLAHDSAEVWAHSDLFCLDSETGLPTQMAGVPPDYFSATGQLWGNPLYNWERMQEDDFNWWIQRFRKLFERVDLVRIDHFRGFEAYWAVPQGEATAINGQWLLAPGKQLFTRLKDELGTLPIIAEDLGVITPEVEALRDEFEFPGMKVLHFAFDSQPDNPYLPFNYTPNCVVYTGTHDNDTTVGWFNKRSPDEQARVQRYLSESSQGIHWDLVRLAFATVANQAIIPLQDVLGLGSEARMNEPSRAAGNWGWRYQADALTEELSDRLRHLTVLYGRFASKR</sequence>
<evidence type="ECO:0000256" key="7">
    <source>
        <dbReference type="ARBA" id="ARBA00023277"/>
    </source>
</evidence>
<dbReference type="KEGG" id="tsin:OXH18_24985"/>
<keyword evidence="5 10" id="KW-0328">Glycosyltransferase</keyword>
<dbReference type="NCBIfam" id="TIGR00217">
    <property type="entry name" value="malQ"/>
    <property type="match status" value="1"/>
</dbReference>
<keyword evidence="6 10" id="KW-0808">Transferase</keyword>
<dbReference type="EC" id="2.4.1.25" evidence="3 10"/>
<reference evidence="11" key="1">
    <citation type="submission" date="2022-12" db="EMBL/GenBank/DDBJ databases">
        <title>Polyphasic identification of a Novel Hot-Spring Cyanobacterium Ocullathermofonsia sinensis gen nov. sp. nov. and Genomic Insights on its Adaptations to the Thermal Habitat.</title>
        <authorList>
            <person name="Daroch M."/>
            <person name="Tang J."/>
            <person name="Jiang Y."/>
        </authorList>
    </citation>
    <scope>NUCLEOTIDE SEQUENCE</scope>
    <source>
        <strain evidence="11">PKUAC-SCTA174</strain>
    </source>
</reference>
<evidence type="ECO:0000256" key="6">
    <source>
        <dbReference type="ARBA" id="ARBA00022679"/>
    </source>
</evidence>
<dbReference type="Pfam" id="PF02446">
    <property type="entry name" value="Glyco_hydro_77"/>
    <property type="match status" value="1"/>
</dbReference>
<dbReference type="InterPro" id="IPR003385">
    <property type="entry name" value="Glyco_hydro_77"/>
</dbReference>
<evidence type="ECO:0000256" key="2">
    <source>
        <dbReference type="ARBA" id="ARBA00005684"/>
    </source>
</evidence>
<comment type="catalytic activity">
    <reaction evidence="1 10">
        <text>Transfers a segment of a (1-&gt;4)-alpha-D-glucan to a new position in an acceptor, which may be glucose or a (1-&gt;4)-alpha-D-glucan.</text>
        <dbReference type="EC" id="2.4.1.25"/>
    </reaction>
</comment>
<dbReference type="GO" id="GO:0004134">
    <property type="term" value="F:4-alpha-glucanotransferase activity"/>
    <property type="evidence" value="ECO:0007669"/>
    <property type="project" value="UniProtKB-EC"/>
</dbReference>
<organism evidence="11 12">
    <name type="scientific">Thermocoleostomius sinensis A174</name>
    <dbReference type="NCBI Taxonomy" id="2016057"/>
    <lineage>
        <taxon>Bacteria</taxon>
        <taxon>Bacillati</taxon>
        <taxon>Cyanobacteriota</taxon>
        <taxon>Cyanophyceae</taxon>
        <taxon>Oculatellales</taxon>
        <taxon>Oculatellaceae</taxon>
        <taxon>Thermocoleostomius</taxon>
    </lineage>
</organism>
<evidence type="ECO:0000256" key="10">
    <source>
        <dbReference type="RuleBase" id="RU361207"/>
    </source>
</evidence>
<dbReference type="Proteomes" id="UP001163152">
    <property type="component" value="Chromosome"/>
</dbReference>
<dbReference type="PANTHER" id="PTHR32438">
    <property type="entry name" value="4-ALPHA-GLUCANOTRANSFERASE DPE1, CHLOROPLASTIC/AMYLOPLASTIC"/>
    <property type="match status" value="1"/>
</dbReference>
<dbReference type="NCBIfam" id="NF011079">
    <property type="entry name" value="PRK14508.1-2"/>
    <property type="match status" value="1"/>
</dbReference>
<evidence type="ECO:0000256" key="1">
    <source>
        <dbReference type="ARBA" id="ARBA00000439"/>
    </source>
</evidence>
<dbReference type="PANTHER" id="PTHR32438:SF5">
    <property type="entry name" value="4-ALPHA-GLUCANOTRANSFERASE DPE1, CHLOROPLASTIC_AMYLOPLASTIC"/>
    <property type="match status" value="1"/>
</dbReference>
<dbReference type="SUPFAM" id="SSF51445">
    <property type="entry name" value="(Trans)glycosidases"/>
    <property type="match status" value="1"/>
</dbReference>
<evidence type="ECO:0000256" key="5">
    <source>
        <dbReference type="ARBA" id="ARBA00022676"/>
    </source>
</evidence>
<name>A0A9E9C8J5_9CYAN</name>
<evidence type="ECO:0000256" key="9">
    <source>
        <dbReference type="ARBA" id="ARBA00031501"/>
    </source>
</evidence>
<dbReference type="AlphaFoldDB" id="A0A9E9C8J5"/>
<dbReference type="RefSeq" id="WP_268610266.1">
    <property type="nucleotide sequence ID" value="NZ_CP113797.1"/>
</dbReference>
<dbReference type="NCBIfam" id="NF011080">
    <property type="entry name" value="PRK14508.1-3"/>
    <property type="match status" value="1"/>
</dbReference>
<gene>
    <name evidence="11" type="primary">malQ</name>
    <name evidence="11" type="ORF">OXH18_24985</name>
</gene>
<evidence type="ECO:0000313" key="12">
    <source>
        <dbReference type="Proteomes" id="UP001163152"/>
    </source>
</evidence>
<proteinExistence type="inferred from homology"/>
<dbReference type="InterPro" id="IPR017853">
    <property type="entry name" value="GH"/>
</dbReference>
<keyword evidence="7 10" id="KW-0119">Carbohydrate metabolism</keyword>
<dbReference type="Gene3D" id="3.20.20.80">
    <property type="entry name" value="Glycosidases"/>
    <property type="match status" value="1"/>
</dbReference>
<protein>
    <recommendedName>
        <fullName evidence="4 10">4-alpha-glucanotransferase</fullName>
        <ecNumber evidence="3 10">2.4.1.25</ecNumber>
    </recommendedName>
    <alternativeName>
        <fullName evidence="8 10">Amylomaltase</fullName>
    </alternativeName>
    <alternativeName>
        <fullName evidence="9 10">Disproportionating enzyme</fullName>
    </alternativeName>
</protein>
<dbReference type="GO" id="GO:0005975">
    <property type="term" value="P:carbohydrate metabolic process"/>
    <property type="evidence" value="ECO:0007669"/>
    <property type="project" value="InterPro"/>
</dbReference>